<reference evidence="3 4" key="1">
    <citation type="submission" date="2020-06" db="EMBL/GenBank/DDBJ databases">
        <title>Transcriptomic and genomic resources for Thalictrum thalictroides and T. hernandezii: Facilitating candidate gene discovery in an emerging model plant lineage.</title>
        <authorList>
            <person name="Arias T."/>
            <person name="Riano-Pachon D.M."/>
            <person name="Di Stilio V.S."/>
        </authorList>
    </citation>
    <scope>NUCLEOTIDE SEQUENCE [LARGE SCALE GENOMIC DNA]</scope>
    <source>
        <strain evidence="4">cv. WT478/WT964</strain>
        <tissue evidence="3">Leaves</tissue>
    </source>
</reference>
<evidence type="ECO:0000313" key="4">
    <source>
        <dbReference type="Proteomes" id="UP000554482"/>
    </source>
</evidence>
<accession>A0A7J6VS04</accession>
<sequence>MGSCLAKISSSYRGAAGGRSTTTVFKAIAHNGAVKRNVNSMNEGVPSRKATNNGPVKRNVKSTNNGAAASSCGGGCGGGDGDGCGGGCGGGTTVVAEDMPGMPGMPAGTSMSPGPSTNTSFTSFPSIFVALFGFVVSLFVLIKDGST</sequence>
<evidence type="ECO:0000256" key="2">
    <source>
        <dbReference type="SAM" id="Phobius"/>
    </source>
</evidence>
<keyword evidence="2" id="KW-1133">Transmembrane helix</keyword>
<dbReference type="Proteomes" id="UP000554482">
    <property type="component" value="Unassembled WGS sequence"/>
</dbReference>
<dbReference type="AlphaFoldDB" id="A0A7J6VS04"/>
<evidence type="ECO:0000256" key="1">
    <source>
        <dbReference type="SAM" id="MobiDB-lite"/>
    </source>
</evidence>
<dbReference type="EMBL" id="JABWDY010027449">
    <property type="protein sequence ID" value="KAF5187869.1"/>
    <property type="molecule type" value="Genomic_DNA"/>
</dbReference>
<comment type="caution">
    <text evidence="3">The sequence shown here is derived from an EMBL/GenBank/DDBJ whole genome shotgun (WGS) entry which is preliminary data.</text>
</comment>
<proteinExistence type="predicted"/>
<organism evidence="3 4">
    <name type="scientific">Thalictrum thalictroides</name>
    <name type="common">Rue-anemone</name>
    <name type="synonym">Anemone thalictroides</name>
    <dbReference type="NCBI Taxonomy" id="46969"/>
    <lineage>
        <taxon>Eukaryota</taxon>
        <taxon>Viridiplantae</taxon>
        <taxon>Streptophyta</taxon>
        <taxon>Embryophyta</taxon>
        <taxon>Tracheophyta</taxon>
        <taxon>Spermatophyta</taxon>
        <taxon>Magnoliopsida</taxon>
        <taxon>Ranunculales</taxon>
        <taxon>Ranunculaceae</taxon>
        <taxon>Thalictroideae</taxon>
        <taxon>Thalictrum</taxon>
    </lineage>
</organism>
<feature type="region of interest" description="Disordered" evidence="1">
    <location>
        <begin position="39"/>
        <end position="68"/>
    </location>
</feature>
<protein>
    <submittedName>
        <fullName evidence="3">Uncharacterized protein</fullName>
    </submittedName>
</protein>
<keyword evidence="2" id="KW-0812">Transmembrane</keyword>
<keyword evidence="2" id="KW-0472">Membrane</keyword>
<keyword evidence="4" id="KW-1185">Reference proteome</keyword>
<gene>
    <name evidence="3" type="ORF">FRX31_022535</name>
</gene>
<name>A0A7J6VS04_THATH</name>
<feature type="transmembrane region" description="Helical" evidence="2">
    <location>
        <begin position="121"/>
        <end position="142"/>
    </location>
</feature>
<evidence type="ECO:0000313" key="3">
    <source>
        <dbReference type="EMBL" id="KAF5187869.1"/>
    </source>
</evidence>